<dbReference type="Gene3D" id="3.40.80.10">
    <property type="entry name" value="Peptidoglycan recognition protein-like"/>
    <property type="match status" value="1"/>
</dbReference>
<dbReference type="PANTHER" id="PTHR11022">
    <property type="entry name" value="PEPTIDOGLYCAN RECOGNITION PROTEIN"/>
    <property type="match status" value="1"/>
</dbReference>
<organism evidence="3 5">
    <name type="scientific">Modestobacter muralis</name>
    <dbReference type="NCBI Taxonomy" id="1608614"/>
    <lineage>
        <taxon>Bacteria</taxon>
        <taxon>Bacillati</taxon>
        <taxon>Actinomycetota</taxon>
        <taxon>Actinomycetes</taxon>
        <taxon>Geodermatophilales</taxon>
        <taxon>Geodermatophilaceae</taxon>
        <taxon>Modestobacter</taxon>
    </lineage>
</organism>
<dbReference type="InterPro" id="IPR013207">
    <property type="entry name" value="LGFP"/>
</dbReference>
<dbReference type="SMART" id="SM00701">
    <property type="entry name" value="PGRP"/>
    <property type="match status" value="1"/>
</dbReference>
<dbReference type="EMBL" id="JAAGWB010000056">
    <property type="protein sequence ID" value="NEN52954.1"/>
    <property type="molecule type" value="Genomic_DNA"/>
</dbReference>
<reference evidence="3 5" key="1">
    <citation type="submission" date="2020-01" db="EMBL/GenBank/DDBJ databases">
        <title>the WGS Modestobacter muralis CPCC 204518.</title>
        <authorList>
            <person name="Jiang Z."/>
        </authorList>
    </citation>
    <scope>NUCLEOTIDE SEQUENCE [LARGE SCALE GENOMIC DNA]</scope>
    <source>
        <strain evidence="3 5">DSM 100205</strain>
    </source>
</reference>
<protein>
    <recommendedName>
        <fullName evidence="2">Peptidoglycan recognition protein family domain-containing protein</fullName>
    </recommendedName>
</protein>
<name>A0A6P0F002_9ACTN</name>
<dbReference type="Proteomes" id="UP000468828">
    <property type="component" value="Unassembled WGS sequence"/>
</dbReference>
<dbReference type="Pfam" id="PF08310">
    <property type="entry name" value="LGFP"/>
    <property type="match status" value="9"/>
</dbReference>
<evidence type="ECO:0000313" key="4">
    <source>
        <dbReference type="EMBL" id="NEN52954.1"/>
    </source>
</evidence>
<dbReference type="PANTHER" id="PTHR11022:SF41">
    <property type="entry name" value="PEPTIDOGLYCAN-RECOGNITION PROTEIN LC-RELATED"/>
    <property type="match status" value="1"/>
</dbReference>
<dbReference type="GO" id="GO:0009253">
    <property type="term" value="P:peptidoglycan catabolic process"/>
    <property type="evidence" value="ECO:0007669"/>
    <property type="project" value="InterPro"/>
</dbReference>
<dbReference type="GO" id="GO:0008745">
    <property type="term" value="F:N-acetylmuramoyl-L-alanine amidase activity"/>
    <property type="evidence" value="ECO:0007669"/>
    <property type="project" value="InterPro"/>
</dbReference>
<dbReference type="Pfam" id="PF01510">
    <property type="entry name" value="Amidase_2"/>
    <property type="match status" value="1"/>
</dbReference>
<evidence type="ECO:0000313" key="5">
    <source>
        <dbReference type="Proteomes" id="UP000468828"/>
    </source>
</evidence>
<dbReference type="CDD" id="cd06583">
    <property type="entry name" value="PGRP"/>
    <property type="match status" value="1"/>
</dbReference>
<reference evidence="4 6" key="2">
    <citation type="submission" date="2020-02" db="EMBL/GenBank/DDBJ databases">
        <title>The WGS of Modestobacter muralis DSM 100205.</title>
        <authorList>
            <person name="Jiang Z."/>
        </authorList>
    </citation>
    <scope>NUCLEOTIDE SEQUENCE [LARGE SCALE GENOMIC DNA]</scope>
    <source>
        <strain evidence="4 6">DSM 100205</strain>
    </source>
</reference>
<evidence type="ECO:0000313" key="6">
    <source>
        <dbReference type="Proteomes" id="UP000471152"/>
    </source>
</evidence>
<dbReference type="GO" id="GO:0008270">
    <property type="term" value="F:zinc ion binding"/>
    <property type="evidence" value="ECO:0007669"/>
    <property type="project" value="InterPro"/>
</dbReference>
<comment type="similarity">
    <text evidence="1">Belongs to the N-acetylmuramoyl-L-alanine amidase 2 family.</text>
</comment>
<dbReference type="EMBL" id="JAAGWH010000054">
    <property type="protein sequence ID" value="NEK96066.1"/>
    <property type="molecule type" value="Genomic_DNA"/>
</dbReference>
<evidence type="ECO:0000256" key="1">
    <source>
        <dbReference type="ARBA" id="ARBA00007553"/>
    </source>
</evidence>
<accession>A0A6P0F002</accession>
<dbReference type="InterPro" id="IPR002502">
    <property type="entry name" value="Amidase_domain"/>
</dbReference>
<dbReference type="InterPro" id="IPR015510">
    <property type="entry name" value="PGRP"/>
</dbReference>
<gene>
    <name evidence="4" type="ORF">G3R41_18775</name>
    <name evidence="3" type="ORF">GCU67_18125</name>
</gene>
<feature type="non-terminal residue" evidence="3">
    <location>
        <position position="936"/>
    </location>
</feature>
<dbReference type="InterPro" id="IPR036505">
    <property type="entry name" value="Amidase/PGRP_sf"/>
</dbReference>
<dbReference type="SUPFAM" id="SSF55846">
    <property type="entry name" value="N-acetylmuramoyl-L-alanine amidase-like"/>
    <property type="match status" value="1"/>
</dbReference>
<evidence type="ECO:0000313" key="3">
    <source>
        <dbReference type="EMBL" id="NEK96066.1"/>
    </source>
</evidence>
<dbReference type="Proteomes" id="UP000471152">
    <property type="component" value="Unassembled WGS sequence"/>
</dbReference>
<proteinExistence type="inferred from homology"/>
<dbReference type="InterPro" id="IPR006619">
    <property type="entry name" value="PGRP_domain_met/bac"/>
</dbReference>
<comment type="caution">
    <text evidence="3">The sequence shown here is derived from an EMBL/GenBank/DDBJ whole genome shotgun (WGS) entry which is preliminary data.</text>
</comment>
<keyword evidence="5" id="KW-1185">Reference proteome</keyword>
<dbReference type="AlphaFoldDB" id="A0A6P0F002"/>
<evidence type="ECO:0000259" key="2">
    <source>
        <dbReference type="SMART" id="SM00701"/>
    </source>
</evidence>
<feature type="domain" description="Peptidoglycan recognition protein family" evidence="2">
    <location>
        <begin position="198"/>
        <end position="346"/>
    </location>
</feature>
<sequence length="936" mass="95539">MTRRGRRVVAGAVAVLGVSGVLVVLPVVTRPQPEPVPVATSTEAVPMGSVEAPAPGAVVATAAATAGPGAPADSPVLTVSRPQTAPFSLVGVTWATDAAVTDTVVRVRTRQVDDEDWGTWTEVTEEEAALDGGTVRTGTSPLWAGASDGIEVELLTRSGAHPADVQLDLVDPGTSDADASLGEPVAGATAQAADAVMPPVFSRAQWGADESIRAWDPEYAPTIKAATVHHTADSNDYASADVPKMLRSIYAYHTKTLGWGDIGYNVIVDKFGRTWEGRYGGLGSTVIGAHAGGFNTGTFGVSMLGNYQDVPVPQATVEAVSAFIAWKFTLSGVDPRGTTQLVSGGGGTAKYAKGVTVTLPTVFGHRDVGSTLCPGQYGYARLGEIRDKVAAQVVTPARLVQQRYDSDAGVRAVLGVRTSPVTSIPGGAFAHYANGSIYASEATGARVVRGPVKDRWAALGWESSPLGWPVGDTVTGLAGGGSFQDFQRGAVYWSPATGARVVPDGAVRDRWAALGWEQSALGYPVGDAVGGLANGGSFQDFERGSLYSSPGTGAQVVLKGAVRDRWGVLGWERSALGYPVRDVVTGLAGGGSFQDFERGSVYWSAASGARVVTAGAVKEKWGTTGWEGGRLGWPVGDQTTVRGGAAQFVEFQRGSVYWSATTGAHVVEGAVRDRWATDGWENGPLGLPLSDVGRTPDGAAQFAHFEGGSVYAHATLGARVLPTVVREAWGAAGWESGPLGYPVADAVAVAGGQSVQFQGGQVLASAATGAHAVAGAMLTDYRAAGGAGGALGLPTADAGRTGDGQATFQHFQGGSLYRTSAGAVTVPAAVREVWARSGWEHGPLGYPAGAATATAGASPAGSVPAGGTTQVFQGGTVYVGQPGAFPVSRVFEAAVTAVRDAAPLGWPTAESRGLAAGGSFQTFENGSVYASPATGA</sequence>